<name>A0ABR2JZY0_9EUKA</name>
<feature type="compositionally biased region" description="Polar residues" evidence="1">
    <location>
        <begin position="361"/>
        <end position="389"/>
    </location>
</feature>
<dbReference type="EMBL" id="JAPFFF010000008">
    <property type="protein sequence ID" value="KAK8884414.1"/>
    <property type="molecule type" value="Genomic_DNA"/>
</dbReference>
<keyword evidence="3" id="KW-1185">Reference proteome</keyword>
<evidence type="ECO:0000256" key="1">
    <source>
        <dbReference type="SAM" id="MobiDB-lite"/>
    </source>
</evidence>
<proteinExistence type="predicted"/>
<gene>
    <name evidence="2" type="ORF">M9Y10_043524</name>
</gene>
<feature type="compositionally biased region" description="Low complexity" evidence="1">
    <location>
        <begin position="204"/>
        <end position="221"/>
    </location>
</feature>
<feature type="region of interest" description="Disordered" evidence="1">
    <location>
        <begin position="132"/>
        <end position="160"/>
    </location>
</feature>
<feature type="region of interest" description="Disordered" evidence="1">
    <location>
        <begin position="315"/>
        <end position="435"/>
    </location>
</feature>
<feature type="region of interest" description="Disordered" evidence="1">
    <location>
        <begin position="204"/>
        <end position="299"/>
    </location>
</feature>
<feature type="compositionally biased region" description="Polar residues" evidence="1">
    <location>
        <begin position="235"/>
        <end position="259"/>
    </location>
</feature>
<feature type="compositionally biased region" description="Polar residues" evidence="1">
    <location>
        <begin position="290"/>
        <end position="299"/>
    </location>
</feature>
<feature type="compositionally biased region" description="Acidic residues" evidence="1">
    <location>
        <begin position="395"/>
        <end position="418"/>
    </location>
</feature>
<dbReference type="Proteomes" id="UP001470230">
    <property type="component" value="Unassembled WGS sequence"/>
</dbReference>
<feature type="compositionally biased region" description="Low complexity" evidence="1">
    <location>
        <begin position="317"/>
        <end position="349"/>
    </location>
</feature>
<comment type="caution">
    <text evidence="2">The sequence shown here is derived from an EMBL/GenBank/DDBJ whole genome shotgun (WGS) entry which is preliminary data.</text>
</comment>
<organism evidence="2 3">
    <name type="scientific">Tritrichomonas musculus</name>
    <dbReference type="NCBI Taxonomy" id="1915356"/>
    <lineage>
        <taxon>Eukaryota</taxon>
        <taxon>Metamonada</taxon>
        <taxon>Parabasalia</taxon>
        <taxon>Tritrichomonadida</taxon>
        <taxon>Tritrichomonadidae</taxon>
        <taxon>Tritrichomonas</taxon>
    </lineage>
</organism>
<evidence type="ECO:0000313" key="3">
    <source>
        <dbReference type="Proteomes" id="UP001470230"/>
    </source>
</evidence>
<feature type="compositionally biased region" description="Low complexity" evidence="1">
    <location>
        <begin position="132"/>
        <end position="146"/>
    </location>
</feature>
<accession>A0ABR2JZY0</accession>
<evidence type="ECO:0000313" key="2">
    <source>
        <dbReference type="EMBL" id="KAK8884414.1"/>
    </source>
</evidence>
<reference evidence="2 3" key="1">
    <citation type="submission" date="2024-04" db="EMBL/GenBank/DDBJ databases">
        <title>Tritrichomonas musculus Genome.</title>
        <authorList>
            <person name="Alves-Ferreira E."/>
            <person name="Grigg M."/>
            <person name="Lorenzi H."/>
            <person name="Galac M."/>
        </authorList>
    </citation>
    <scope>NUCLEOTIDE SEQUENCE [LARGE SCALE GENOMIC DNA]</scope>
    <source>
        <strain evidence="2 3">EAF2021</strain>
    </source>
</reference>
<protein>
    <submittedName>
        <fullName evidence="2">Uncharacterized protein</fullName>
    </submittedName>
</protein>
<sequence>MQSWSSFVRSTIKELRSGSEVPDYFGNLIPLVSRNKKKDNLGDYKEEDDLISIDAVQIQNSRQKNRQQPVNNNNMFFQNNNNRVGNDFNDNNYNYSNKFGNQQVNSNYYDIYPNNQNEAYEDHSYLPQPENIQRFNNNRNSNINNNVTQDNYRQKQQKPMPYYEEDENIIDDYKNDIVQQNNAQNMNSANEVKDDLIDPDFELSRQVQKQQQISQSPIRQEPQSKKQQQDLSDSFNESPNKNLIHQQNAHDTQSTPEVTKQSKEKVYIPETPEMVDYPSSASDVPWQDVPKSSQQPFPSESLINAIDQIGVYEDKQQQNQQSAQKKQQLQQNQQRQIPPQQQQVQQEEQSFNDYSHDQQHQEQSFNDYSHDQPQQEQSFNEYSQNQQQESRFENDENELDQEQADDDDNNNSIDEEINVNERIDNDNEEENSDMAPVPFGERFRILSGGIIDRYWSHVDTEVPRIIPESKILTSFKASKFIKYKNAMDSFAKKVEGKKHHLRFKQVDQA</sequence>